<feature type="region of interest" description="Disordered" evidence="1">
    <location>
        <begin position="121"/>
        <end position="240"/>
    </location>
</feature>
<feature type="region of interest" description="Disordered" evidence="1">
    <location>
        <begin position="412"/>
        <end position="520"/>
    </location>
</feature>
<dbReference type="KEGG" id="vcn:VOLCADRAFT_87331"/>
<feature type="compositionally biased region" description="Low complexity" evidence="1">
    <location>
        <begin position="128"/>
        <end position="139"/>
    </location>
</feature>
<sequence length="625" mass="63609">MLTTDDFYDILSTNERLLEENRRVLRLATEAPRNVELQERYLQQAAKLGLIPARFSSPARPSPSKPAPKPLPGRTSVPASTGHCRGRTSHDRVIRELVRAGSTQCNPAAAALAVTEALYHRASRDRPQSGGRASGSSDSESSKDSLTESQSSTSSYTLTVWQSDAQGKRSRSVAPDSRSRNRVHSNGGLFTSWLQDAAPTLGGSDGGVGRGGRSRSPRRERGSAYTDPGDGGGGSRGVRLLREPTPSFLRRWKVARKRKNAKKQVVRFLLRTSDELGEVDGTRAGEATSSGGGAKGAEGVLLTRSGGGAGPGVVIAYPGSSVLFPPAALPYSLAEALEAVRQQAAQLQLGGNWHREREWTKEEGSPAGGGGGATLNSGGVAPAVQYTTSGSVPVVQYTGAGGSMVVAAGRAPGGASGAQLQPGPLHTRAAAPGPLAQNTRPAYGGPPANSAGSLPSYPSVPPLERPGSPGPGGSEGPLSPLGAMGASQWAAGVPHSSRKDTGGGGMGGGMGSGGGGAARAGVAGDSTGGVVSEAQPFRRLCVLSSEDVAHVPAGSPAGSASELVSEVSEAAEAAAAVAAGPAIGSSAASGNFGDLQLLREQQSAIFRDVQVLMQRLAELRGRLGP</sequence>
<feature type="compositionally biased region" description="Gly residues" evidence="1">
    <location>
        <begin position="502"/>
        <end position="518"/>
    </location>
</feature>
<reference evidence="2 3" key="1">
    <citation type="journal article" date="2010" name="Science">
        <title>Genomic analysis of organismal complexity in the multicellular green alga Volvox carteri.</title>
        <authorList>
            <person name="Prochnik S.E."/>
            <person name="Umen J."/>
            <person name="Nedelcu A.M."/>
            <person name="Hallmann A."/>
            <person name="Miller S.M."/>
            <person name="Nishii I."/>
            <person name="Ferris P."/>
            <person name="Kuo A."/>
            <person name="Mitros T."/>
            <person name="Fritz-Laylin L.K."/>
            <person name="Hellsten U."/>
            <person name="Chapman J."/>
            <person name="Simakov O."/>
            <person name="Rensing S.A."/>
            <person name="Terry A."/>
            <person name="Pangilinan J."/>
            <person name="Kapitonov V."/>
            <person name="Jurka J."/>
            <person name="Salamov A."/>
            <person name="Shapiro H."/>
            <person name="Schmutz J."/>
            <person name="Grimwood J."/>
            <person name="Lindquist E."/>
            <person name="Lucas S."/>
            <person name="Grigoriev I.V."/>
            <person name="Schmitt R."/>
            <person name="Kirk D."/>
            <person name="Rokhsar D.S."/>
        </authorList>
    </citation>
    <scope>NUCLEOTIDE SEQUENCE [LARGE SCALE GENOMIC DNA]</scope>
    <source>
        <strain evidence="3">f. Nagariensis / Eve</strain>
    </source>
</reference>
<dbReference type="RefSeq" id="XP_002947072.1">
    <property type="nucleotide sequence ID" value="XM_002947026.1"/>
</dbReference>
<dbReference type="Proteomes" id="UP000001058">
    <property type="component" value="Unassembled WGS sequence"/>
</dbReference>
<evidence type="ECO:0000313" key="2">
    <source>
        <dbReference type="EMBL" id="EFJ51662.1"/>
    </source>
</evidence>
<dbReference type="EMBL" id="GL378326">
    <property type="protein sequence ID" value="EFJ51662.1"/>
    <property type="molecule type" value="Genomic_DNA"/>
</dbReference>
<feature type="compositionally biased region" description="Pro residues" evidence="1">
    <location>
        <begin position="60"/>
        <end position="71"/>
    </location>
</feature>
<organism evidence="3">
    <name type="scientific">Volvox carteri f. nagariensis</name>
    <dbReference type="NCBI Taxonomy" id="3068"/>
    <lineage>
        <taxon>Eukaryota</taxon>
        <taxon>Viridiplantae</taxon>
        <taxon>Chlorophyta</taxon>
        <taxon>core chlorophytes</taxon>
        <taxon>Chlorophyceae</taxon>
        <taxon>CS clade</taxon>
        <taxon>Chlamydomonadales</taxon>
        <taxon>Volvocaceae</taxon>
        <taxon>Volvox</taxon>
    </lineage>
</organism>
<dbReference type="InParanoid" id="D8TL24"/>
<proteinExistence type="predicted"/>
<dbReference type="OrthoDB" id="552645at2759"/>
<evidence type="ECO:0000313" key="3">
    <source>
        <dbReference type="Proteomes" id="UP000001058"/>
    </source>
</evidence>
<feature type="region of interest" description="Disordered" evidence="1">
    <location>
        <begin position="53"/>
        <end position="90"/>
    </location>
</feature>
<evidence type="ECO:0000256" key="1">
    <source>
        <dbReference type="SAM" id="MobiDB-lite"/>
    </source>
</evidence>
<feature type="compositionally biased region" description="Polar residues" evidence="1">
    <location>
        <begin position="156"/>
        <end position="165"/>
    </location>
</feature>
<dbReference type="GeneID" id="9620035"/>
<protein>
    <submittedName>
        <fullName evidence="2">Uncharacterized protein</fullName>
    </submittedName>
</protein>
<keyword evidence="3" id="KW-1185">Reference proteome</keyword>
<dbReference type="AlphaFoldDB" id="D8TL24"/>
<accession>D8TL24</accession>
<gene>
    <name evidence="2" type="ORF">VOLCADRAFT_87331</name>
</gene>
<name>D8TL24_VOLCA</name>